<reference evidence="1 2" key="1">
    <citation type="journal article" date="2015" name="Genome Announc.">
        <title>Draft Genome Sequence of Cyanobacterium Hassallia byssoidea Strain VB512170, Isolated from Monuments in India.</title>
        <authorList>
            <person name="Singh D."/>
            <person name="Chandrababunaidu M.M."/>
            <person name="Panda A."/>
            <person name="Sen D."/>
            <person name="Bhattacharyya S."/>
            <person name="Adhikary S.P."/>
            <person name="Tripathy S."/>
        </authorList>
    </citation>
    <scope>NUCLEOTIDE SEQUENCE [LARGE SCALE GENOMIC DNA]</scope>
    <source>
        <strain evidence="1 2">VB512170</strain>
    </source>
</reference>
<sequence length="70" mass="7816">MNFATQEVRDLTIYQPSKQEILLNAIQQAISELFDAVESAEDGNEVENYMRAVKPLTDALIACVRTQDGV</sequence>
<keyword evidence="2" id="KW-1185">Reference proteome</keyword>
<accession>A0A846HIS0</accession>
<evidence type="ECO:0000313" key="2">
    <source>
        <dbReference type="Proteomes" id="UP000031549"/>
    </source>
</evidence>
<gene>
    <name evidence="1" type="ORF">PI95_031050</name>
</gene>
<dbReference type="AlphaFoldDB" id="A0A846HIS0"/>
<comment type="caution">
    <text evidence="1">The sequence shown here is derived from an EMBL/GenBank/DDBJ whole genome shotgun (WGS) entry which is preliminary data.</text>
</comment>
<proteinExistence type="predicted"/>
<evidence type="ECO:0000313" key="1">
    <source>
        <dbReference type="EMBL" id="NEU76828.1"/>
    </source>
</evidence>
<organism evidence="1 2">
    <name type="scientific">Hassallia byssoidea VB512170</name>
    <dbReference type="NCBI Taxonomy" id="1304833"/>
    <lineage>
        <taxon>Bacteria</taxon>
        <taxon>Bacillati</taxon>
        <taxon>Cyanobacteriota</taxon>
        <taxon>Cyanophyceae</taxon>
        <taxon>Nostocales</taxon>
        <taxon>Tolypothrichaceae</taxon>
        <taxon>Hassallia</taxon>
    </lineage>
</organism>
<dbReference type="RefSeq" id="WP_039744926.1">
    <property type="nucleotide sequence ID" value="NZ_JTCM02000134.1"/>
</dbReference>
<protein>
    <submittedName>
        <fullName evidence="1">Uncharacterized protein</fullName>
    </submittedName>
</protein>
<dbReference type="EMBL" id="JTCM02000134">
    <property type="protein sequence ID" value="NEU76828.1"/>
    <property type="molecule type" value="Genomic_DNA"/>
</dbReference>
<name>A0A846HIS0_9CYAN</name>
<dbReference type="Proteomes" id="UP000031549">
    <property type="component" value="Unassembled WGS sequence"/>
</dbReference>